<gene>
    <name evidence="2" type="ORF">MOPEL_130_01070</name>
</gene>
<dbReference type="EMBL" id="BAFE01000089">
    <property type="protein sequence ID" value="GAB49500.1"/>
    <property type="molecule type" value="Genomic_DNA"/>
</dbReference>
<dbReference type="CDD" id="cd12952">
    <property type="entry name" value="MMP_ACEL2062"/>
    <property type="match status" value="1"/>
</dbReference>
<dbReference type="Gene3D" id="3.30.2010.20">
    <property type="match status" value="1"/>
</dbReference>
<dbReference type="InterPro" id="IPR038555">
    <property type="entry name" value="Zincin_1_sf"/>
</dbReference>
<protein>
    <recommendedName>
        <fullName evidence="4">Zn-dependent protease with MMP-like domain</fullName>
    </recommendedName>
</protein>
<evidence type="ECO:0000313" key="3">
    <source>
        <dbReference type="Proteomes" id="UP000004367"/>
    </source>
</evidence>
<dbReference type="Pfam" id="PF06262">
    <property type="entry name" value="Zincin_1"/>
    <property type="match status" value="1"/>
</dbReference>
<name>H5UUU2_9MICO</name>
<dbReference type="AlphaFoldDB" id="H5UUU2"/>
<comment type="caution">
    <text evidence="2">The sequence shown here is derived from an EMBL/GenBank/DDBJ whole genome shotgun (WGS) entry which is preliminary data.</text>
</comment>
<sequence length="194" mass="21753">MRVTASRHPPDRHVALAPPFMARRPLTQAREESGLAWPSSAAGRVEESEEHHHAARRPRRRAAVVSLPVCVGIVHHGRVTVMDLTREEFEDLVADALDAVPTELIDMLENLVFLVEDEPESGEELLGVYEGVPRTERMWGDLGLPDRITIFRGPLLRMCRTHEEVAHEVTVTVVHEIAHHFGIDDGRLHALGWG</sequence>
<organism evidence="2 3">
    <name type="scientific">Mobilicoccus pelagius NBRC 104925</name>
    <dbReference type="NCBI Taxonomy" id="1089455"/>
    <lineage>
        <taxon>Bacteria</taxon>
        <taxon>Bacillati</taxon>
        <taxon>Actinomycetota</taxon>
        <taxon>Actinomycetes</taxon>
        <taxon>Micrococcales</taxon>
        <taxon>Dermatophilaceae</taxon>
        <taxon>Mobilicoccus</taxon>
    </lineage>
</organism>
<dbReference type="eggNOG" id="COG3824">
    <property type="taxonomic scope" value="Bacteria"/>
</dbReference>
<evidence type="ECO:0000256" key="1">
    <source>
        <dbReference type="SAM" id="MobiDB-lite"/>
    </source>
</evidence>
<dbReference type="Proteomes" id="UP000004367">
    <property type="component" value="Unassembled WGS sequence"/>
</dbReference>
<proteinExistence type="predicted"/>
<dbReference type="SUPFAM" id="SSF55486">
    <property type="entry name" value="Metalloproteases ('zincins'), catalytic domain"/>
    <property type="match status" value="1"/>
</dbReference>
<evidence type="ECO:0008006" key="4">
    <source>
        <dbReference type="Google" id="ProtNLM"/>
    </source>
</evidence>
<dbReference type="InterPro" id="IPR010428">
    <property type="entry name" value="Zincin_1"/>
</dbReference>
<reference evidence="2 3" key="1">
    <citation type="submission" date="2012-02" db="EMBL/GenBank/DDBJ databases">
        <title>Whole genome shotgun sequence of Mobilicoccus pelagius NBRC 104925.</title>
        <authorList>
            <person name="Yoshida Y."/>
            <person name="Hosoyama A."/>
            <person name="Tsuchikane K."/>
            <person name="Katsumata H."/>
            <person name="Yamazaki S."/>
            <person name="Fujita N."/>
        </authorList>
    </citation>
    <scope>NUCLEOTIDE SEQUENCE [LARGE SCALE GENOMIC DNA]</scope>
    <source>
        <strain evidence="2 3">NBRC 104925</strain>
    </source>
</reference>
<accession>H5UUU2</accession>
<dbReference type="STRING" id="1089455.MOPEL_130_01070"/>
<evidence type="ECO:0000313" key="2">
    <source>
        <dbReference type="EMBL" id="GAB49500.1"/>
    </source>
</evidence>
<keyword evidence="3" id="KW-1185">Reference proteome</keyword>
<feature type="region of interest" description="Disordered" evidence="1">
    <location>
        <begin position="1"/>
        <end position="59"/>
    </location>
</feature>